<feature type="chain" id="PRO_5017550370" description="galacturonan 1,4-alpha-galacturonidase" evidence="16">
    <location>
        <begin position="23"/>
        <end position="481"/>
    </location>
</feature>
<evidence type="ECO:0000256" key="10">
    <source>
        <dbReference type="ARBA" id="ARBA00023316"/>
    </source>
</evidence>
<dbReference type="InterPro" id="IPR000743">
    <property type="entry name" value="Glyco_hydro_28"/>
</dbReference>
<dbReference type="GO" id="GO:0071555">
    <property type="term" value="P:cell wall organization"/>
    <property type="evidence" value="ECO:0007669"/>
    <property type="project" value="UniProtKB-KW"/>
</dbReference>
<evidence type="ECO:0000256" key="7">
    <source>
        <dbReference type="ARBA" id="ARBA00023180"/>
    </source>
</evidence>
<keyword evidence="8" id="KW-0119">Carbohydrate metabolism</keyword>
<evidence type="ECO:0000256" key="5">
    <source>
        <dbReference type="ARBA" id="ARBA00022801"/>
    </source>
</evidence>
<dbReference type="Gene3D" id="2.160.20.10">
    <property type="entry name" value="Single-stranded right-handed beta-helix, Pectin lyase-like"/>
    <property type="match status" value="1"/>
</dbReference>
<comment type="subcellular location">
    <subcellularLocation>
        <location evidence="1">Secreted</location>
    </subcellularLocation>
</comment>
<dbReference type="GO" id="GO:0047911">
    <property type="term" value="F:galacturan 1,4-alpha-galacturonidase activity"/>
    <property type="evidence" value="ECO:0007669"/>
    <property type="project" value="UniProtKB-EC"/>
</dbReference>
<keyword evidence="5 15" id="KW-0378">Hydrolase</keyword>
<name>A0A3E2GVR3_SCYLI</name>
<evidence type="ECO:0000256" key="15">
    <source>
        <dbReference type="RuleBase" id="RU361169"/>
    </source>
</evidence>
<keyword evidence="9 15" id="KW-0326">Glycosidase</keyword>
<keyword evidence="4 16" id="KW-0732">Signal</keyword>
<dbReference type="AlphaFoldDB" id="A0A3E2GVR3"/>
<sequence>MRFHAGITAAALLCFVSVGVDSTEVCLGRPTVLPVTYWPNFSTPKVYTPQKTLTLAAPAGYTPGANLGPISSRPTQPAPVHAECNVLPLGWERDDAPQLLAAAEACGTDGTITLPAPYVYTIKSRLYMHLIRSRLNVLGTLSFVSDLGYWIDNSHRVEFQNQSTAWIIEGEDYIVDGGGWMQGGINGNGQAWYTYAQGQSNRFGRPISLTIYNSTNATVQNFSIRNPQFWSFYVQDSHDITLKSIYINGTNTDPHGDGMDFETNVDGLDTIRVNNFHASNWLFHGGDDCIAPKGNSTNMDFRNFTCIGGGMAFGSIGQYPDAPDYIANISVTNVTVSQLIRPGYGGAAVSGGAYFKSWVGVSAGVPPQGGGGGTGLVSNITFTDLTVDNTTQAIYINKCYHKVDSQANFCDTSTLVFEDLTFTDVKGTVNTLDGIALNCSKAAPCHDIIFRGVNLTVSGTGKRAVVACDNAENVHGVSCTP</sequence>
<dbReference type="InterPro" id="IPR011050">
    <property type="entry name" value="Pectin_lyase_fold/virulence"/>
</dbReference>
<evidence type="ECO:0000256" key="11">
    <source>
        <dbReference type="ARBA" id="ARBA00023326"/>
    </source>
</evidence>
<evidence type="ECO:0000256" key="8">
    <source>
        <dbReference type="ARBA" id="ARBA00023277"/>
    </source>
</evidence>
<evidence type="ECO:0000313" key="17">
    <source>
        <dbReference type="EMBL" id="RFU25211.1"/>
    </source>
</evidence>
<accession>A0A3E2GVR3</accession>
<keyword evidence="10" id="KW-0961">Cell wall biogenesis/degradation</keyword>
<evidence type="ECO:0000256" key="13">
    <source>
        <dbReference type="ARBA" id="ARBA00038933"/>
    </source>
</evidence>
<comment type="caution">
    <text evidence="17">The sequence shown here is derived from an EMBL/GenBank/DDBJ whole genome shotgun (WGS) entry which is preliminary data.</text>
</comment>
<reference evidence="17 18" key="1">
    <citation type="submission" date="2018-05" db="EMBL/GenBank/DDBJ databases">
        <title>Draft genome sequence of Scytalidium lignicola DSM 105466, a ubiquitous saprotrophic fungus.</title>
        <authorList>
            <person name="Buettner E."/>
            <person name="Gebauer A.M."/>
            <person name="Hofrichter M."/>
            <person name="Liers C."/>
            <person name="Kellner H."/>
        </authorList>
    </citation>
    <scope>NUCLEOTIDE SEQUENCE [LARGE SCALE GENOMIC DNA]</scope>
    <source>
        <strain evidence="17 18">DSM 105466</strain>
    </source>
</reference>
<evidence type="ECO:0000313" key="18">
    <source>
        <dbReference type="Proteomes" id="UP000258309"/>
    </source>
</evidence>
<dbReference type="Pfam" id="PF00295">
    <property type="entry name" value="Glyco_hydro_28"/>
    <property type="match status" value="2"/>
</dbReference>
<dbReference type="PANTHER" id="PTHR31736">
    <property type="match status" value="1"/>
</dbReference>
<dbReference type="EC" id="3.2.1.67" evidence="13"/>
<dbReference type="STRING" id="5539.A0A3E2GVR3"/>
<dbReference type="EMBL" id="NCSJ02000352">
    <property type="protein sequence ID" value="RFU25211.1"/>
    <property type="molecule type" value="Genomic_DNA"/>
</dbReference>
<evidence type="ECO:0000256" key="3">
    <source>
        <dbReference type="ARBA" id="ARBA00022525"/>
    </source>
</evidence>
<evidence type="ECO:0000256" key="14">
    <source>
        <dbReference type="ARBA" id="ARBA00048766"/>
    </source>
</evidence>
<dbReference type="InterPro" id="IPR012334">
    <property type="entry name" value="Pectin_lyas_fold"/>
</dbReference>
<keyword evidence="3" id="KW-0964">Secreted</keyword>
<dbReference type="GO" id="GO:0004650">
    <property type="term" value="F:polygalacturonase activity"/>
    <property type="evidence" value="ECO:0007669"/>
    <property type="project" value="InterPro"/>
</dbReference>
<evidence type="ECO:0000256" key="16">
    <source>
        <dbReference type="SAM" id="SignalP"/>
    </source>
</evidence>
<evidence type="ECO:0000256" key="1">
    <source>
        <dbReference type="ARBA" id="ARBA00004613"/>
    </source>
</evidence>
<dbReference type="OrthoDB" id="187139at2759"/>
<evidence type="ECO:0000256" key="2">
    <source>
        <dbReference type="ARBA" id="ARBA00008834"/>
    </source>
</evidence>
<keyword evidence="11" id="KW-0624">Polysaccharide degradation</keyword>
<evidence type="ECO:0000256" key="6">
    <source>
        <dbReference type="ARBA" id="ARBA00023157"/>
    </source>
</evidence>
<dbReference type="Proteomes" id="UP000258309">
    <property type="component" value="Unassembled WGS sequence"/>
</dbReference>
<evidence type="ECO:0000256" key="12">
    <source>
        <dbReference type="ARBA" id="ARBA00037312"/>
    </source>
</evidence>
<feature type="non-terminal residue" evidence="17">
    <location>
        <position position="481"/>
    </location>
</feature>
<keyword evidence="6" id="KW-1015">Disulfide bond</keyword>
<feature type="non-terminal residue" evidence="17">
    <location>
        <position position="1"/>
    </location>
</feature>
<comment type="catalytic activity">
    <reaction evidence="14">
        <text>[(1-&gt;4)-alpha-D-galacturonosyl](n) + H2O = alpha-D-galacturonate + [(1-&gt;4)-alpha-D-galacturonosyl](n-1)</text>
        <dbReference type="Rhea" id="RHEA:14117"/>
        <dbReference type="Rhea" id="RHEA-COMP:14570"/>
        <dbReference type="Rhea" id="RHEA-COMP:14572"/>
        <dbReference type="ChEBI" id="CHEBI:15377"/>
        <dbReference type="ChEBI" id="CHEBI:58658"/>
        <dbReference type="ChEBI" id="CHEBI:140523"/>
        <dbReference type="EC" id="3.2.1.67"/>
    </reaction>
</comment>
<protein>
    <recommendedName>
        <fullName evidence="13">galacturonan 1,4-alpha-galacturonidase</fullName>
        <ecNumber evidence="13">3.2.1.67</ecNumber>
    </recommendedName>
</protein>
<dbReference type="PANTHER" id="PTHR31736:SF12">
    <property type="entry name" value="EXO-POLYGALACTURONASE, PUTATIVE-RELATED"/>
    <property type="match status" value="1"/>
</dbReference>
<comment type="similarity">
    <text evidence="2 15">Belongs to the glycosyl hydrolase 28 family.</text>
</comment>
<dbReference type="SUPFAM" id="SSF51126">
    <property type="entry name" value="Pectin lyase-like"/>
    <property type="match status" value="1"/>
</dbReference>
<organism evidence="17 18">
    <name type="scientific">Scytalidium lignicola</name>
    <name type="common">Hyphomycete</name>
    <dbReference type="NCBI Taxonomy" id="5539"/>
    <lineage>
        <taxon>Eukaryota</taxon>
        <taxon>Fungi</taxon>
        <taxon>Dikarya</taxon>
        <taxon>Ascomycota</taxon>
        <taxon>Pezizomycotina</taxon>
        <taxon>Leotiomycetes</taxon>
        <taxon>Leotiomycetes incertae sedis</taxon>
        <taxon>Scytalidium</taxon>
    </lineage>
</organism>
<evidence type="ECO:0000256" key="4">
    <source>
        <dbReference type="ARBA" id="ARBA00022729"/>
    </source>
</evidence>
<comment type="function">
    <text evidence="12">Specific in hydrolyzing the terminal glycosidic bond of polygalacturonic acid and oligogalacturonates.</text>
</comment>
<dbReference type="GO" id="GO:0005576">
    <property type="term" value="C:extracellular region"/>
    <property type="evidence" value="ECO:0007669"/>
    <property type="project" value="UniProtKB-SubCell"/>
</dbReference>
<proteinExistence type="inferred from homology"/>
<keyword evidence="7" id="KW-0325">Glycoprotein</keyword>
<keyword evidence="18" id="KW-1185">Reference proteome</keyword>
<feature type="signal peptide" evidence="16">
    <location>
        <begin position="1"/>
        <end position="22"/>
    </location>
</feature>
<evidence type="ECO:0000256" key="9">
    <source>
        <dbReference type="ARBA" id="ARBA00023295"/>
    </source>
</evidence>
<gene>
    <name evidence="17" type="ORF">B7463_g11128</name>
</gene>
<dbReference type="GO" id="GO:0000272">
    <property type="term" value="P:polysaccharide catabolic process"/>
    <property type="evidence" value="ECO:0007669"/>
    <property type="project" value="UniProtKB-KW"/>
</dbReference>
<dbReference type="OMA" id="TITNWVY"/>